<proteinExistence type="predicted"/>
<dbReference type="EMBL" id="MN740311">
    <property type="protein sequence ID" value="QHT99631.1"/>
    <property type="molecule type" value="Genomic_DNA"/>
</dbReference>
<sequence>MSSFSNAYQVLNNSNYNVPGDNEFFKNREQDNMKLMMRNFVIARPEVYNMMPPENTQLNKKRNKNEHLLKYPGIDRRSKQYWTNYLKKKNIKGIPTNNSINYSQDSQDSHEQTNEEPYIAGININIEDSNSLNRLGMLSKLDIIPKAEYIALNNNLLMHDKYFTISDTMKNSDLMYRNMTRAVNTDSELRHNN</sequence>
<organism evidence="1">
    <name type="scientific">viral metagenome</name>
    <dbReference type="NCBI Taxonomy" id="1070528"/>
    <lineage>
        <taxon>unclassified sequences</taxon>
        <taxon>metagenomes</taxon>
        <taxon>organismal metagenomes</taxon>
    </lineage>
</organism>
<accession>A0A6C0J1V5</accession>
<dbReference type="AlphaFoldDB" id="A0A6C0J1V5"/>
<name>A0A6C0J1V5_9ZZZZ</name>
<reference evidence="1" key="1">
    <citation type="journal article" date="2020" name="Nature">
        <title>Giant virus diversity and host interactions through global metagenomics.</title>
        <authorList>
            <person name="Schulz F."/>
            <person name="Roux S."/>
            <person name="Paez-Espino D."/>
            <person name="Jungbluth S."/>
            <person name="Walsh D.A."/>
            <person name="Denef V.J."/>
            <person name="McMahon K.D."/>
            <person name="Konstantinidis K.T."/>
            <person name="Eloe-Fadrosh E.A."/>
            <person name="Kyrpides N.C."/>
            <person name="Woyke T."/>
        </authorList>
    </citation>
    <scope>NUCLEOTIDE SEQUENCE</scope>
    <source>
        <strain evidence="1">GVMAG-M-3300025727-45</strain>
    </source>
</reference>
<evidence type="ECO:0000313" key="1">
    <source>
        <dbReference type="EMBL" id="QHT99631.1"/>
    </source>
</evidence>
<protein>
    <submittedName>
        <fullName evidence="1">Uncharacterized protein</fullName>
    </submittedName>
</protein>